<evidence type="ECO:0000313" key="19">
    <source>
        <dbReference type="Proteomes" id="UP001378960"/>
    </source>
</evidence>
<evidence type="ECO:0000256" key="9">
    <source>
        <dbReference type="ARBA" id="ARBA00022806"/>
    </source>
</evidence>
<dbReference type="InterPro" id="IPR006165">
    <property type="entry name" value="Ku70"/>
</dbReference>
<dbReference type="GO" id="GO:0006310">
    <property type="term" value="P:DNA recombination"/>
    <property type="evidence" value="ECO:0007669"/>
    <property type="project" value="UniProtKB-KW"/>
</dbReference>
<dbReference type="Gene3D" id="2.40.290.10">
    <property type="match status" value="1"/>
</dbReference>
<dbReference type="GO" id="GO:0005524">
    <property type="term" value="F:ATP binding"/>
    <property type="evidence" value="ECO:0007669"/>
    <property type="project" value="UniProtKB-KW"/>
</dbReference>
<keyword evidence="10" id="KW-0067">ATP-binding</keyword>
<dbReference type="GO" id="GO:0042162">
    <property type="term" value="F:telomeric DNA binding"/>
    <property type="evidence" value="ECO:0007669"/>
    <property type="project" value="InterPro"/>
</dbReference>
<dbReference type="GO" id="GO:0006303">
    <property type="term" value="P:double-strand break repair via nonhomologous end joining"/>
    <property type="evidence" value="ECO:0007669"/>
    <property type="project" value="InterPro"/>
</dbReference>
<evidence type="ECO:0000256" key="8">
    <source>
        <dbReference type="ARBA" id="ARBA00022801"/>
    </source>
</evidence>
<keyword evidence="16" id="KW-0175">Coiled coil</keyword>
<keyword evidence="12" id="KW-0238">DNA-binding</keyword>
<dbReference type="EC" id="3.6.4.12" evidence="4"/>
<evidence type="ECO:0000256" key="1">
    <source>
        <dbReference type="ARBA" id="ARBA00004123"/>
    </source>
</evidence>
<dbReference type="InterPro" id="IPR006164">
    <property type="entry name" value="DNA_bd_Ku70/Ku80"/>
</dbReference>
<accession>A0AAV5R5U3</accession>
<gene>
    <name evidence="18" type="ORF">DAPK24_025460</name>
</gene>
<dbReference type="SMART" id="SM00559">
    <property type="entry name" value="Ku78"/>
    <property type="match status" value="1"/>
</dbReference>
<name>A0AAV5R5U3_PICKL</name>
<keyword evidence="11" id="KW-0779">Telomere</keyword>
<proteinExistence type="inferred from homology"/>
<evidence type="ECO:0000256" key="15">
    <source>
        <dbReference type="ARBA" id="ARBA00023242"/>
    </source>
</evidence>
<evidence type="ECO:0000256" key="5">
    <source>
        <dbReference type="ARBA" id="ARBA00022454"/>
    </source>
</evidence>
<dbReference type="GO" id="GO:0043564">
    <property type="term" value="C:Ku70:Ku80 complex"/>
    <property type="evidence" value="ECO:0007669"/>
    <property type="project" value="InterPro"/>
</dbReference>
<evidence type="ECO:0000259" key="17">
    <source>
        <dbReference type="SMART" id="SM00559"/>
    </source>
</evidence>
<dbReference type="InterPro" id="IPR016194">
    <property type="entry name" value="SPOC-like_C_dom_sf"/>
</dbReference>
<dbReference type="GO" id="GO:0000723">
    <property type="term" value="P:telomere maintenance"/>
    <property type="evidence" value="ECO:0007669"/>
    <property type="project" value="InterPro"/>
</dbReference>
<keyword evidence="14" id="KW-0234">DNA repair</keyword>
<keyword evidence="19" id="KW-1185">Reference proteome</keyword>
<dbReference type="GO" id="GO:0016787">
    <property type="term" value="F:hydrolase activity"/>
    <property type="evidence" value="ECO:0007669"/>
    <property type="project" value="UniProtKB-KW"/>
</dbReference>
<evidence type="ECO:0000256" key="13">
    <source>
        <dbReference type="ARBA" id="ARBA00023172"/>
    </source>
</evidence>
<evidence type="ECO:0000256" key="4">
    <source>
        <dbReference type="ARBA" id="ARBA00012551"/>
    </source>
</evidence>
<feature type="coiled-coil region" evidence="16">
    <location>
        <begin position="480"/>
        <end position="507"/>
    </location>
</feature>
<evidence type="ECO:0000256" key="12">
    <source>
        <dbReference type="ARBA" id="ARBA00023125"/>
    </source>
</evidence>
<evidence type="ECO:0000256" key="3">
    <source>
        <dbReference type="ARBA" id="ARBA00005240"/>
    </source>
</evidence>
<dbReference type="AlphaFoldDB" id="A0AAV5R5U3"/>
<keyword evidence="13" id="KW-0233">DNA recombination</keyword>
<dbReference type="Gene3D" id="3.40.50.410">
    <property type="entry name" value="von Willebrand factor, type A domain"/>
    <property type="match status" value="1"/>
</dbReference>
<evidence type="ECO:0000256" key="11">
    <source>
        <dbReference type="ARBA" id="ARBA00022895"/>
    </source>
</evidence>
<dbReference type="Proteomes" id="UP001378960">
    <property type="component" value="Unassembled WGS sequence"/>
</dbReference>
<feature type="domain" description="Ku" evidence="17">
    <location>
        <begin position="273"/>
        <end position="425"/>
    </location>
</feature>
<organism evidence="18 19">
    <name type="scientific">Pichia kluyveri</name>
    <name type="common">Yeast</name>
    <dbReference type="NCBI Taxonomy" id="36015"/>
    <lineage>
        <taxon>Eukaryota</taxon>
        <taxon>Fungi</taxon>
        <taxon>Dikarya</taxon>
        <taxon>Ascomycota</taxon>
        <taxon>Saccharomycotina</taxon>
        <taxon>Pichiomycetes</taxon>
        <taxon>Pichiales</taxon>
        <taxon>Pichiaceae</taxon>
        <taxon>Pichia</taxon>
    </lineage>
</organism>
<evidence type="ECO:0000256" key="16">
    <source>
        <dbReference type="SAM" id="Coils"/>
    </source>
</evidence>
<evidence type="ECO:0000256" key="10">
    <source>
        <dbReference type="ARBA" id="ARBA00022840"/>
    </source>
</evidence>
<keyword evidence="8" id="KW-0378">Hydrolase</keyword>
<dbReference type="PANTHER" id="PTHR12604">
    <property type="entry name" value="KU AUTOANTIGEN DNA HELICASE"/>
    <property type="match status" value="1"/>
</dbReference>
<dbReference type="GO" id="GO:0003678">
    <property type="term" value="F:DNA helicase activity"/>
    <property type="evidence" value="ECO:0007669"/>
    <property type="project" value="UniProtKB-EC"/>
</dbReference>
<keyword evidence="9 18" id="KW-0347">Helicase</keyword>
<evidence type="ECO:0000256" key="6">
    <source>
        <dbReference type="ARBA" id="ARBA00022741"/>
    </source>
</evidence>
<comment type="subcellular location">
    <subcellularLocation>
        <location evidence="2">Chromosome</location>
        <location evidence="2">Telomere</location>
    </subcellularLocation>
    <subcellularLocation>
        <location evidence="1">Nucleus</location>
    </subcellularLocation>
</comment>
<dbReference type="GO" id="GO:0003690">
    <property type="term" value="F:double-stranded DNA binding"/>
    <property type="evidence" value="ECO:0007669"/>
    <property type="project" value="TreeGrafter"/>
</dbReference>
<dbReference type="GO" id="GO:0003684">
    <property type="term" value="F:damaged DNA binding"/>
    <property type="evidence" value="ECO:0007669"/>
    <property type="project" value="InterPro"/>
</dbReference>
<reference evidence="18 19" key="1">
    <citation type="journal article" date="2023" name="Elife">
        <title>Identification of key yeast species and microbe-microbe interactions impacting larval growth of Drosophila in the wild.</title>
        <authorList>
            <person name="Mure A."/>
            <person name="Sugiura Y."/>
            <person name="Maeda R."/>
            <person name="Honda K."/>
            <person name="Sakurai N."/>
            <person name="Takahashi Y."/>
            <person name="Watada M."/>
            <person name="Katoh T."/>
            <person name="Gotoh A."/>
            <person name="Gotoh Y."/>
            <person name="Taniguchi I."/>
            <person name="Nakamura K."/>
            <person name="Hayashi T."/>
            <person name="Katayama T."/>
            <person name="Uemura T."/>
            <person name="Hattori Y."/>
        </authorList>
    </citation>
    <scope>NUCLEOTIDE SEQUENCE [LARGE SCALE GENOMIC DNA]</scope>
    <source>
        <strain evidence="18 19">PK-24</strain>
    </source>
</reference>
<dbReference type="SUPFAM" id="SSF100939">
    <property type="entry name" value="SPOC domain-like"/>
    <property type="match status" value="1"/>
</dbReference>
<comment type="caution">
    <text evidence="18">The sequence shown here is derived from an EMBL/GenBank/DDBJ whole genome shotgun (WGS) entry which is preliminary data.</text>
</comment>
<keyword evidence="6" id="KW-0547">Nucleotide-binding</keyword>
<protein>
    <recommendedName>
        <fullName evidence="4">DNA helicase</fullName>
        <ecNumber evidence="4">3.6.4.12</ecNumber>
    </recommendedName>
</protein>
<dbReference type="SUPFAM" id="SSF53300">
    <property type="entry name" value="vWA-like"/>
    <property type="match status" value="1"/>
</dbReference>
<keyword evidence="7" id="KW-0227">DNA damage</keyword>
<evidence type="ECO:0000313" key="18">
    <source>
        <dbReference type="EMBL" id="GMM45971.1"/>
    </source>
</evidence>
<dbReference type="EMBL" id="BTGB01000003">
    <property type="protein sequence ID" value="GMM45971.1"/>
    <property type="molecule type" value="Genomic_DNA"/>
</dbReference>
<evidence type="ECO:0000256" key="7">
    <source>
        <dbReference type="ARBA" id="ARBA00022763"/>
    </source>
</evidence>
<sequence>MPHTGLGLYLGNCTKENDQNSSSEIAEGIYRVFRLQDLNERMLMKLNRCLTNVKSMESFLEGYDNESEKWKKMFPLKDSNVEESFGHALYSLLHQSLADFNNIPMKTEEYTSKKVFLFTDCFTPFNDNEQIKQRVQSKLRDLNDSKVTVYPFPLRQNTQQSFVKSEVETSFIEEDSVDLRELRQLFDFPMDFESKKFLPNISEVVLESLEEKIMKYATVRRLLFQCPLIFKDIKIAVKGINPFTSVEWKKVNLYNYNNRLQYAIRKSVPQCNNKDIKKNEICKAYQIADQYMPVDKQIQNDCMKFGEKEKPILHVIGTRKFEYFNPSYIINKASFMIADEDKEPNDSQEKFAALYKSLYKKKMMVLCWGMPRKVSYPRFYYLIPTSIMDPEPLSLERYPHSLAMIEVPFGNEIRKAPEFVNQLDSTKEINDSHLLDSLIKASIIDKFKTFSNPSLAWKFKVMEDHLLQVEVPQNEEELNLQEKQLELDEMFQSMEETKRKIEKSKELTQVIDKLSNKYNQISNYNELKRTEEDVDTPNVKKVKKQDSNRDILNDVKCALHYHNSKLKNCTNDMLRLYIKSKGGMIKTGKNKGEMISNIVEYLEKNQLI</sequence>
<dbReference type="PANTHER" id="PTHR12604:SF2">
    <property type="entry name" value="X-RAY REPAIR CROSS-COMPLEMENTING PROTEIN 6"/>
    <property type="match status" value="1"/>
</dbReference>
<comment type="similarity">
    <text evidence="3">Belongs to the ku70 family.</text>
</comment>
<keyword evidence="5" id="KW-0158">Chromosome</keyword>
<dbReference type="Pfam" id="PF02735">
    <property type="entry name" value="Ku"/>
    <property type="match status" value="1"/>
</dbReference>
<evidence type="ECO:0000256" key="2">
    <source>
        <dbReference type="ARBA" id="ARBA00004574"/>
    </source>
</evidence>
<dbReference type="InterPro" id="IPR036465">
    <property type="entry name" value="vWFA_dom_sf"/>
</dbReference>
<dbReference type="GO" id="GO:0000781">
    <property type="term" value="C:chromosome, telomeric region"/>
    <property type="evidence" value="ECO:0007669"/>
    <property type="project" value="UniProtKB-SubCell"/>
</dbReference>
<dbReference type="PIRSF" id="PIRSF003033">
    <property type="entry name" value="Ku70"/>
    <property type="match status" value="1"/>
</dbReference>
<keyword evidence="15" id="KW-0539">Nucleus</keyword>
<evidence type="ECO:0000256" key="14">
    <source>
        <dbReference type="ARBA" id="ARBA00023204"/>
    </source>
</evidence>